<comment type="caution">
    <text evidence="4">The sequence shown here is derived from an EMBL/GenBank/DDBJ whole genome shotgun (WGS) entry which is preliminary data.</text>
</comment>
<dbReference type="AlphaFoldDB" id="A0A9X1B7D4"/>
<gene>
    <name evidence="4" type="ORF">CKO42_26050</name>
</gene>
<protein>
    <recommendedName>
        <fullName evidence="3">Toxin</fullName>
    </recommendedName>
</protein>
<sequence>MRELVKRPRARQDLKDIWRYGFETWGETQADHYLAELDAGMALLREHPALGKARDELRPGYRCLQINEHLVYYLVTPSVIRIVRVLHVRMDPDRHSLSEKNGR</sequence>
<dbReference type="PANTHER" id="PTHR33755:SF9">
    <property type="entry name" value="TOXIN PARE1"/>
    <property type="match status" value="1"/>
</dbReference>
<evidence type="ECO:0000256" key="3">
    <source>
        <dbReference type="PIRNR" id="PIRNR029218"/>
    </source>
</evidence>
<dbReference type="RefSeq" id="WP_200252082.1">
    <property type="nucleotide sequence ID" value="NZ_NRRY01000116.1"/>
</dbReference>
<dbReference type="PIRSF" id="PIRSF029218">
    <property type="entry name" value="ParE"/>
    <property type="match status" value="1"/>
</dbReference>
<name>A0A9X1B7D4_9GAMM</name>
<dbReference type="InterPro" id="IPR028344">
    <property type="entry name" value="ParE1/4"/>
</dbReference>
<comment type="similarity">
    <text evidence="1 3">Belongs to the RelE toxin family.</text>
</comment>
<dbReference type="InterPro" id="IPR007712">
    <property type="entry name" value="RelE/ParE_toxin"/>
</dbReference>
<dbReference type="EMBL" id="NRRY01000116">
    <property type="protein sequence ID" value="MBK1621781.1"/>
    <property type="molecule type" value="Genomic_DNA"/>
</dbReference>
<dbReference type="Pfam" id="PF05016">
    <property type="entry name" value="ParE_toxin"/>
    <property type="match status" value="1"/>
</dbReference>
<organism evidence="4 5">
    <name type="scientific">Lamprobacter modestohalophilus</name>
    <dbReference type="NCBI Taxonomy" id="1064514"/>
    <lineage>
        <taxon>Bacteria</taxon>
        <taxon>Pseudomonadati</taxon>
        <taxon>Pseudomonadota</taxon>
        <taxon>Gammaproteobacteria</taxon>
        <taxon>Chromatiales</taxon>
        <taxon>Chromatiaceae</taxon>
        <taxon>Lamprobacter</taxon>
    </lineage>
</organism>
<dbReference type="Gene3D" id="3.30.2310.20">
    <property type="entry name" value="RelE-like"/>
    <property type="match status" value="1"/>
</dbReference>
<dbReference type="InterPro" id="IPR051803">
    <property type="entry name" value="TA_system_RelE-like_toxin"/>
</dbReference>
<reference evidence="4 5" key="1">
    <citation type="journal article" date="2020" name="Microorganisms">
        <title>Osmotic Adaptation and Compatible Solute Biosynthesis of Phototrophic Bacteria as Revealed from Genome Analyses.</title>
        <authorList>
            <person name="Imhoff J.F."/>
            <person name="Rahn T."/>
            <person name="Kunzel S."/>
            <person name="Keller A."/>
            <person name="Neulinger S.C."/>
        </authorList>
    </citation>
    <scope>NUCLEOTIDE SEQUENCE [LARGE SCALE GENOMIC DNA]</scope>
    <source>
        <strain evidence="4 5">DSM 25653</strain>
    </source>
</reference>
<evidence type="ECO:0000313" key="5">
    <source>
        <dbReference type="Proteomes" id="UP001138768"/>
    </source>
</evidence>
<evidence type="ECO:0000313" key="4">
    <source>
        <dbReference type="EMBL" id="MBK1621781.1"/>
    </source>
</evidence>
<keyword evidence="5" id="KW-1185">Reference proteome</keyword>
<dbReference type="PANTHER" id="PTHR33755">
    <property type="entry name" value="TOXIN PARE1-RELATED"/>
    <property type="match status" value="1"/>
</dbReference>
<dbReference type="InterPro" id="IPR035093">
    <property type="entry name" value="RelE/ParE_toxin_dom_sf"/>
</dbReference>
<accession>A0A9X1B7D4</accession>
<proteinExistence type="inferred from homology"/>
<keyword evidence="2" id="KW-1277">Toxin-antitoxin system</keyword>
<evidence type="ECO:0000256" key="2">
    <source>
        <dbReference type="ARBA" id="ARBA00022649"/>
    </source>
</evidence>
<dbReference type="Proteomes" id="UP001138768">
    <property type="component" value="Unassembled WGS sequence"/>
</dbReference>
<evidence type="ECO:0000256" key="1">
    <source>
        <dbReference type="ARBA" id="ARBA00006226"/>
    </source>
</evidence>